<evidence type="ECO:0000256" key="1">
    <source>
        <dbReference type="ARBA" id="ARBA00004571"/>
    </source>
</evidence>
<dbReference type="InterPro" id="IPR005017">
    <property type="entry name" value="OMPP1/FadL/TodX"/>
</dbReference>
<evidence type="ECO:0000256" key="3">
    <source>
        <dbReference type="ARBA" id="ARBA00022452"/>
    </source>
</evidence>
<evidence type="ECO:0000313" key="10">
    <source>
        <dbReference type="Proteomes" id="UP001139199"/>
    </source>
</evidence>
<keyword evidence="3" id="KW-1134">Transmembrane beta strand</keyword>
<feature type="signal peptide" evidence="8">
    <location>
        <begin position="1"/>
        <end position="19"/>
    </location>
</feature>
<dbReference type="GO" id="GO:0015483">
    <property type="term" value="F:long-chain fatty acid transporting porin activity"/>
    <property type="evidence" value="ECO:0007669"/>
    <property type="project" value="TreeGrafter"/>
</dbReference>
<evidence type="ECO:0000313" key="9">
    <source>
        <dbReference type="EMBL" id="MCB4797275.1"/>
    </source>
</evidence>
<dbReference type="EMBL" id="JAJAPW010000001">
    <property type="protein sequence ID" value="MCB4797275.1"/>
    <property type="molecule type" value="Genomic_DNA"/>
</dbReference>
<dbReference type="AlphaFoldDB" id="A0A9X1HWQ6"/>
<evidence type="ECO:0000256" key="2">
    <source>
        <dbReference type="ARBA" id="ARBA00008163"/>
    </source>
</evidence>
<dbReference type="PROSITE" id="PS00018">
    <property type="entry name" value="EF_HAND_1"/>
    <property type="match status" value="1"/>
</dbReference>
<keyword evidence="6" id="KW-0472">Membrane</keyword>
<protein>
    <submittedName>
        <fullName evidence="9">Outer membrane protein transport protein</fullName>
    </submittedName>
</protein>
<dbReference type="PANTHER" id="PTHR35093">
    <property type="entry name" value="OUTER MEMBRANE PROTEIN NMB0088-RELATED"/>
    <property type="match status" value="1"/>
</dbReference>
<keyword evidence="10" id="KW-1185">Reference proteome</keyword>
<dbReference type="SUPFAM" id="SSF56935">
    <property type="entry name" value="Porins"/>
    <property type="match status" value="1"/>
</dbReference>
<proteinExistence type="inferred from homology"/>
<evidence type="ECO:0000256" key="4">
    <source>
        <dbReference type="ARBA" id="ARBA00022692"/>
    </source>
</evidence>
<evidence type="ECO:0000256" key="6">
    <source>
        <dbReference type="ARBA" id="ARBA00023136"/>
    </source>
</evidence>
<dbReference type="RefSeq" id="WP_226541072.1">
    <property type="nucleotide sequence ID" value="NZ_JAJAPW010000001.1"/>
</dbReference>
<comment type="caution">
    <text evidence="9">The sequence shown here is derived from an EMBL/GenBank/DDBJ whole genome shotgun (WGS) entry which is preliminary data.</text>
</comment>
<evidence type="ECO:0000256" key="7">
    <source>
        <dbReference type="ARBA" id="ARBA00023237"/>
    </source>
</evidence>
<keyword evidence="5 8" id="KW-0732">Signal</keyword>
<accession>A0A9X1HWQ6</accession>
<evidence type="ECO:0000256" key="8">
    <source>
        <dbReference type="SAM" id="SignalP"/>
    </source>
</evidence>
<comment type="similarity">
    <text evidence="2">Belongs to the OmpP1/FadL family.</text>
</comment>
<comment type="subcellular location">
    <subcellularLocation>
        <location evidence="1">Cell outer membrane</location>
        <topology evidence="1">Multi-pass membrane protein</topology>
    </subcellularLocation>
</comment>
<dbReference type="Pfam" id="PF03349">
    <property type="entry name" value="Toluene_X"/>
    <property type="match status" value="1"/>
</dbReference>
<keyword evidence="7" id="KW-0998">Cell outer membrane</keyword>
<name>A0A9X1HWQ6_9FLAO</name>
<keyword evidence="4" id="KW-0812">Transmembrane</keyword>
<reference evidence="9" key="1">
    <citation type="submission" date="2021-10" db="EMBL/GenBank/DDBJ databases">
        <title>Tamlana sargassums sp. nov., and Tamlana laminarinivorans sp. nov., two new bacteria isolated from the brown alga.</title>
        <authorList>
            <person name="Li J."/>
        </authorList>
    </citation>
    <scope>NUCLEOTIDE SEQUENCE</scope>
    <source>
        <strain evidence="9">PT2-4</strain>
    </source>
</reference>
<dbReference type="PANTHER" id="PTHR35093:SF8">
    <property type="entry name" value="OUTER MEMBRANE PROTEIN NMB0088-RELATED"/>
    <property type="match status" value="1"/>
</dbReference>
<dbReference type="GO" id="GO:0009279">
    <property type="term" value="C:cell outer membrane"/>
    <property type="evidence" value="ECO:0007669"/>
    <property type="project" value="UniProtKB-SubCell"/>
</dbReference>
<sequence>MKKISLLAIGLFSMAFSYAQEISDALLYSQSEIQGTARFRALSGAFGALGGDMSAVSINPASSAVFTRSHFSFTLSNLNAKNNTDYFGNNVKTNESTFDVNQGGAAFVFSSRSNSPWKKLTLGIAYDKTNDYNNSWNAIGVNTNDDGNFSNSIASYFYDYTDGLEKYIFTPSGQELVDYFYINNSQAQNDPEQFFDNNPHLYYELGYQFLGEVENYGVQQAFLGYQAYILDPVEDTDENTEYIANVGTGNFTHDYLYTSTGYNGKIAFNFATQYEDNLYLGINLNSHFINYDRTTSLLEDNDNGGAITAIDFDNTLSTTGNGFSFQVGGIYKLTPEFRIGLTYDSPTWYTIEEETTQYINSNNAPNDIGFISTIVNVYPRYKLKTPSKITGSLAYVFGNRGLISFDYSNKDYSKTEFQPTNDAFYQEQNEIMSNVFTSSSTYRIGGELKHKQFSFRGGYRFEESPYEDGITVGDLEGYSLGLGISFGKTKLDLTYDQWERSYATPLYNLGLIDTASINRKNSNLTLSLAFNI</sequence>
<evidence type="ECO:0000256" key="5">
    <source>
        <dbReference type="ARBA" id="ARBA00022729"/>
    </source>
</evidence>
<dbReference type="Proteomes" id="UP001139199">
    <property type="component" value="Unassembled WGS sequence"/>
</dbReference>
<dbReference type="InterPro" id="IPR018247">
    <property type="entry name" value="EF_Hand_1_Ca_BS"/>
</dbReference>
<dbReference type="Gene3D" id="2.40.160.60">
    <property type="entry name" value="Outer membrane protein transport protein (OMPP1/FadL/TodX)"/>
    <property type="match status" value="2"/>
</dbReference>
<organism evidence="9 10">
    <name type="scientific">Neotamlana laminarinivorans</name>
    <dbReference type="NCBI Taxonomy" id="2883124"/>
    <lineage>
        <taxon>Bacteria</taxon>
        <taxon>Pseudomonadati</taxon>
        <taxon>Bacteroidota</taxon>
        <taxon>Flavobacteriia</taxon>
        <taxon>Flavobacteriales</taxon>
        <taxon>Flavobacteriaceae</taxon>
        <taxon>Neotamlana</taxon>
    </lineage>
</organism>
<feature type="chain" id="PRO_5040876835" evidence="8">
    <location>
        <begin position="20"/>
        <end position="532"/>
    </location>
</feature>
<gene>
    <name evidence="9" type="ORF">LG649_00335</name>
</gene>